<keyword evidence="5" id="KW-1185">Reference proteome</keyword>
<name>A0A5F0D3C9_9MICO</name>
<evidence type="ECO:0000256" key="2">
    <source>
        <dbReference type="SAM" id="Phobius"/>
    </source>
</evidence>
<feature type="transmembrane region" description="Helical" evidence="2">
    <location>
        <begin position="39"/>
        <end position="59"/>
    </location>
</feature>
<feature type="transmembrane region" description="Helical" evidence="2">
    <location>
        <begin position="71"/>
        <end position="88"/>
    </location>
</feature>
<dbReference type="InterPro" id="IPR043128">
    <property type="entry name" value="Rev_trsase/Diguanyl_cyclase"/>
</dbReference>
<accession>A0A5F0D3C9</accession>
<evidence type="ECO:0000313" key="4">
    <source>
        <dbReference type="EMBL" id="TFB88388.1"/>
    </source>
</evidence>
<dbReference type="Pfam" id="PF00990">
    <property type="entry name" value="GGDEF"/>
    <property type="match status" value="1"/>
</dbReference>
<comment type="caution">
    <text evidence="4">The sequence shown here is derived from an EMBL/GenBank/DDBJ whole genome shotgun (WGS) entry which is preliminary data.</text>
</comment>
<feature type="transmembrane region" description="Helical" evidence="2">
    <location>
        <begin position="185"/>
        <end position="203"/>
    </location>
</feature>
<feature type="region of interest" description="Disordered" evidence="1">
    <location>
        <begin position="1"/>
        <end position="28"/>
    </location>
</feature>
<protein>
    <submittedName>
        <fullName evidence="4">Diguanylate cyclase</fullName>
    </submittedName>
</protein>
<dbReference type="OrthoDB" id="5115878at2"/>
<feature type="transmembrane region" description="Helical" evidence="2">
    <location>
        <begin position="94"/>
        <end position="115"/>
    </location>
</feature>
<evidence type="ECO:0000256" key="1">
    <source>
        <dbReference type="SAM" id="MobiDB-lite"/>
    </source>
</evidence>
<proteinExistence type="predicted"/>
<keyword evidence="2" id="KW-1133">Transmembrane helix</keyword>
<dbReference type="NCBIfam" id="TIGR00254">
    <property type="entry name" value="GGDEF"/>
    <property type="match status" value="1"/>
</dbReference>
<dbReference type="PANTHER" id="PTHR45138">
    <property type="entry name" value="REGULATORY COMPONENTS OF SENSORY TRANSDUCTION SYSTEM"/>
    <property type="match status" value="1"/>
</dbReference>
<evidence type="ECO:0000259" key="3">
    <source>
        <dbReference type="PROSITE" id="PS50887"/>
    </source>
</evidence>
<dbReference type="Gene3D" id="3.30.70.270">
    <property type="match status" value="1"/>
</dbReference>
<dbReference type="InterPro" id="IPR000160">
    <property type="entry name" value="GGDEF_dom"/>
</dbReference>
<dbReference type="SUPFAM" id="SSF55073">
    <property type="entry name" value="Nucleotide cyclase"/>
    <property type="match status" value="1"/>
</dbReference>
<dbReference type="InterPro" id="IPR029787">
    <property type="entry name" value="Nucleotide_cyclase"/>
</dbReference>
<reference evidence="4 5" key="1">
    <citation type="submission" date="2019-03" db="EMBL/GenBank/DDBJ databases">
        <title>Genomics of glacier-inhabiting Cryobacterium strains.</title>
        <authorList>
            <person name="Liu Q."/>
            <person name="Xin Y.-H."/>
        </authorList>
    </citation>
    <scope>NUCLEOTIDE SEQUENCE [LARGE SCALE GENOMIC DNA]</scope>
    <source>
        <strain evidence="4 5">Hh15</strain>
    </source>
</reference>
<organism evidence="4 5">
    <name type="scientific">Cryobacterium luteum</name>
    <dbReference type="NCBI Taxonomy" id="1424661"/>
    <lineage>
        <taxon>Bacteria</taxon>
        <taxon>Bacillati</taxon>
        <taxon>Actinomycetota</taxon>
        <taxon>Actinomycetes</taxon>
        <taxon>Micrococcales</taxon>
        <taxon>Microbacteriaceae</taxon>
        <taxon>Cryobacterium</taxon>
    </lineage>
</organism>
<dbReference type="EMBL" id="SOFF01000031">
    <property type="protein sequence ID" value="TFB88388.1"/>
    <property type="molecule type" value="Genomic_DNA"/>
</dbReference>
<feature type="transmembrane region" description="Helical" evidence="2">
    <location>
        <begin position="151"/>
        <end position="173"/>
    </location>
</feature>
<dbReference type="PANTHER" id="PTHR45138:SF9">
    <property type="entry name" value="DIGUANYLATE CYCLASE DGCM-RELATED"/>
    <property type="match status" value="1"/>
</dbReference>
<dbReference type="AlphaFoldDB" id="A0A5F0D3C9"/>
<feature type="transmembrane region" description="Helical" evidence="2">
    <location>
        <begin position="223"/>
        <end position="241"/>
    </location>
</feature>
<gene>
    <name evidence="4" type="ORF">E3O10_11245</name>
</gene>
<feature type="transmembrane region" description="Helical" evidence="2">
    <location>
        <begin position="127"/>
        <end position="145"/>
    </location>
</feature>
<sequence length="422" mass="44272">MGETSDSNRLPARAPPPSRRFRAPHERPSRNRRMHLDTLTLLLLNGVVVALCGVSFVLNTAFNRNDAVGRIWSMAFIAAMTVTVAHGASVTGQLIWWAIVVANVALTIAVGAVWLGLRRYNRRRRGSWVIATISVAVLAATLLHGESAGRWAGAAEMWIGLAVMLALGALEAVRGRLRRNLSGRILAVALWVAALTALVRAIVFTVDGVTGEMFLTYFNTANMAALGLCLVVVVTIAASVLRAEQGTTSAVGDLTDGIHSAAGVLSAAAFVQAATDHLDRAHTARVGLALIGADIDNLPEINTAFGRVAGDEAIARFAAKLRESAPVLSIIGHRASGRFLVLAAADSAAEARALAERIQTALVEEPMTEASLIRLTASFGIADTFDHGYSLTALGDAVNTAIGTVTVRGGNDIAVQLAPLAS</sequence>
<evidence type="ECO:0000313" key="5">
    <source>
        <dbReference type="Proteomes" id="UP000297654"/>
    </source>
</evidence>
<keyword evidence="2" id="KW-0472">Membrane</keyword>
<dbReference type="SMART" id="SM00267">
    <property type="entry name" value="GGDEF"/>
    <property type="match status" value="1"/>
</dbReference>
<dbReference type="Proteomes" id="UP000297654">
    <property type="component" value="Unassembled WGS sequence"/>
</dbReference>
<dbReference type="GO" id="GO:0052621">
    <property type="term" value="F:diguanylate cyclase activity"/>
    <property type="evidence" value="ECO:0007669"/>
    <property type="project" value="TreeGrafter"/>
</dbReference>
<dbReference type="PROSITE" id="PS50887">
    <property type="entry name" value="GGDEF"/>
    <property type="match status" value="1"/>
</dbReference>
<feature type="domain" description="GGDEF" evidence="3">
    <location>
        <begin position="286"/>
        <end position="418"/>
    </location>
</feature>
<keyword evidence="2" id="KW-0812">Transmembrane</keyword>
<dbReference type="InterPro" id="IPR050469">
    <property type="entry name" value="Diguanylate_Cyclase"/>
</dbReference>